<evidence type="ECO:0000256" key="1">
    <source>
        <dbReference type="SAM" id="SignalP"/>
    </source>
</evidence>
<reference evidence="2 3" key="1">
    <citation type="submission" date="2015-11" db="EMBL/GenBank/DDBJ databases">
        <title>Genomic analysis of 38 Legionella species identifies large and diverse effector repertoires.</title>
        <authorList>
            <person name="Burstein D."/>
            <person name="Amaro F."/>
            <person name="Zusman T."/>
            <person name="Lifshitz Z."/>
            <person name="Cohen O."/>
            <person name="Gilbert J.A."/>
            <person name="Pupko T."/>
            <person name="Shuman H.A."/>
            <person name="Segal G."/>
        </authorList>
    </citation>
    <scope>NUCLEOTIDE SEQUENCE [LARGE SCALE GENOMIC DNA]</scope>
    <source>
        <strain evidence="2 3">CDC#1442-AUS-E</strain>
    </source>
</reference>
<dbReference type="EMBL" id="LNYS01000008">
    <property type="protein sequence ID" value="KTD49950.1"/>
    <property type="molecule type" value="Genomic_DNA"/>
</dbReference>
<dbReference type="RefSeq" id="WP_058507398.1">
    <property type="nucleotide sequence ID" value="NZ_CAAAIK010000005.1"/>
</dbReference>
<proteinExistence type="predicted"/>
<accession>A0A0W0Y094</accession>
<dbReference type="Proteomes" id="UP000054618">
    <property type="component" value="Unassembled WGS sequence"/>
</dbReference>
<keyword evidence="1" id="KW-0732">Signal</keyword>
<comment type="caution">
    <text evidence="2">The sequence shown here is derived from an EMBL/GenBank/DDBJ whole genome shotgun (WGS) entry which is preliminary data.</text>
</comment>
<gene>
    <name evidence="2" type="ORF">Lqui_1275</name>
</gene>
<name>A0A0W0Y094_9GAMM</name>
<feature type="signal peptide" evidence="1">
    <location>
        <begin position="1"/>
        <end position="19"/>
    </location>
</feature>
<dbReference type="OrthoDB" id="5646153at2"/>
<sequence>MKFRLFYAALLLSPLSAFADEVPINQPVIPAANAAPENTVTRQYTTEDKTADLASFQRSIDYPTQIVRIKGSLADKNLSCDEVNAAIDKAMVSKITPDKFTYNIYISCSYDPQTRLATSFLINTYFDPLSDNAIDYLNNYLAEYNGSDLLGTTFNIESAKGVVISMNLNAGYKNNMRKTTYTLYHQDRGNYFFKSNYDLKKELIADIYSRFYSNDPEVVLPFLDKWISPYASSIYPGILRSSNYVELQPERIFVMDHEGDLFVSNLKYYFAHTCTKYTNKRCM</sequence>
<dbReference type="AlphaFoldDB" id="A0A0W0Y094"/>
<dbReference type="CDD" id="cd21108">
    <property type="entry name" value="Lpg0189-like"/>
    <property type="match status" value="1"/>
</dbReference>
<organism evidence="2 3">
    <name type="scientific">Legionella quinlivanii</name>
    <dbReference type="NCBI Taxonomy" id="45073"/>
    <lineage>
        <taxon>Bacteria</taxon>
        <taxon>Pseudomonadati</taxon>
        <taxon>Pseudomonadota</taxon>
        <taxon>Gammaproteobacteria</taxon>
        <taxon>Legionellales</taxon>
        <taxon>Legionellaceae</taxon>
        <taxon>Legionella</taxon>
    </lineage>
</organism>
<dbReference type="NCBIfam" id="NF037977">
    <property type="entry name" value="Lpg0189_fam"/>
    <property type="match status" value="1"/>
</dbReference>
<dbReference type="InterPro" id="IPR056213">
    <property type="entry name" value="NttE-like"/>
</dbReference>
<evidence type="ECO:0000313" key="3">
    <source>
        <dbReference type="Proteomes" id="UP000054618"/>
    </source>
</evidence>
<keyword evidence="3" id="KW-1185">Reference proteome</keyword>
<dbReference type="PATRIC" id="fig|45073.5.peg.1346"/>
<protein>
    <submittedName>
        <fullName evidence="2">Uncharacterized protein</fullName>
    </submittedName>
</protein>
<evidence type="ECO:0000313" key="2">
    <source>
        <dbReference type="EMBL" id="KTD49950.1"/>
    </source>
</evidence>
<feature type="chain" id="PRO_5006917080" evidence="1">
    <location>
        <begin position="20"/>
        <end position="283"/>
    </location>
</feature>
<dbReference type="Pfam" id="PF24274">
    <property type="entry name" value="NttE"/>
    <property type="match status" value="1"/>
</dbReference>